<sequence>MILGFGNNVVSALAGDITTIQTDIPVMPGTGAKFAKLLSADFENKSNGQRVYAKITLTDNKESAFEICHLVSVSGDVLKVIRGQEGTTAKGWSLNDVVANFATRGSENYFVQIAQLQSGHYIAGVAGGTANTLTLELPSTFFVNEGTDWTLRTPIIVFPVQNNTNAATLQLTLGGKVLGTFPLYKGNKSELVANDIIKGIPFICLLDSEKSYFSVINPGNIYSDFDLRYVKKSGDLMTGELKIRGVNALRIFNEAFGLIFRRSEECLHLIPTSEGQGENGDIGPLRPFTINLRTGEISMSHKVSVGGGSQVNGALGIGVQNALGGNSIAFGDNDTGIKQNGDGILDVYANGQHVFRFQNGVAIALKNIQAGNAKKFTLSSTNNSTKNATFNLWGNSSRPVVAELGDDSGWHFYSQRNTDGSITFAVNGKMTPSNYGNFDARYQQRNGGVQDVRYGSEMYYNPGGNQVSWTFRSPSGHGLSGINVQDTGRNSADNIGGVYYRPLQKLINGTWYNVASV</sequence>
<dbReference type="EMBL" id="DAAGQE010000025">
    <property type="protein sequence ID" value="HAB4100983.1"/>
    <property type="molecule type" value="Genomic_DNA"/>
</dbReference>
<evidence type="ECO:0000313" key="2">
    <source>
        <dbReference type="EMBL" id="HAB1848673.1"/>
    </source>
</evidence>
<evidence type="ECO:0000313" key="1">
    <source>
        <dbReference type="EMBL" id="HAB1777392.1"/>
    </source>
</evidence>
<dbReference type="AlphaFoldDB" id="A0A6X8DNX4"/>
<evidence type="ECO:0000313" key="18">
    <source>
        <dbReference type="EMBL" id="HAB5842948.1"/>
    </source>
</evidence>
<evidence type="ECO:0000313" key="9">
    <source>
        <dbReference type="EMBL" id="HAB3979063.1"/>
    </source>
</evidence>
<evidence type="ECO:0000313" key="4">
    <source>
        <dbReference type="EMBL" id="HAB1992642.1"/>
    </source>
</evidence>
<dbReference type="EMBL" id="DAAHFA010000029">
    <property type="protein sequence ID" value="HAB5842948.1"/>
    <property type="molecule type" value="Genomic_DNA"/>
</dbReference>
<dbReference type="EMBL" id="DAAFWY010000028">
    <property type="protein sequence ID" value="HAB1848673.1"/>
    <property type="molecule type" value="Genomic_DNA"/>
</dbReference>
<dbReference type="EMBL" id="DAAHCF010000151">
    <property type="protein sequence ID" value="HAB5479998.1"/>
    <property type="molecule type" value="Genomic_DNA"/>
</dbReference>
<dbReference type="EMBL" id="DAAHAQ010000162">
    <property type="protein sequence ID" value="HAB5331485.1"/>
    <property type="molecule type" value="Genomic_DNA"/>
</dbReference>
<evidence type="ECO:0000313" key="12">
    <source>
        <dbReference type="EMBL" id="HAB4674300.1"/>
    </source>
</evidence>
<dbReference type="EMBL" id="DAAGXW010000029">
    <property type="protein sequence ID" value="HAB5018684.1"/>
    <property type="molecule type" value="Genomic_DNA"/>
</dbReference>
<dbReference type="EMBL" id="DAAGPC010000039">
    <property type="protein sequence ID" value="HAB3979063.1"/>
    <property type="molecule type" value="Genomic_DNA"/>
</dbReference>
<dbReference type="EMBL" id="DAAQXJ010000141">
    <property type="protein sequence ID" value="HAE1266817.1"/>
    <property type="molecule type" value="Genomic_DNA"/>
</dbReference>
<reference evidence="2" key="1">
    <citation type="journal article" date="2018" name="Genome Biol.">
        <title>SKESA: strategic k-mer extension for scrupulous assemblies.</title>
        <authorList>
            <person name="Souvorov A."/>
            <person name="Agarwala R."/>
            <person name="Lipman D.J."/>
        </authorList>
    </citation>
    <scope>NUCLEOTIDE SEQUENCE</scope>
    <source>
        <strain evidence="2">Salmonella enterica</strain>
    </source>
</reference>
<dbReference type="EMBL" id="DAAGOS010000087">
    <property type="protein sequence ID" value="HAB3925618.1"/>
    <property type="molecule type" value="Genomic_DNA"/>
</dbReference>
<dbReference type="EMBL" id="DAAQZP010000033">
    <property type="protein sequence ID" value="HAE1595821.1"/>
    <property type="molecule type" value="Genomic_DNA"/>
</dbReference>
<evidence type="ECO:0000313" key="5">
    <source>
        <dbReference type="EMBL" id="HAB2186586.1"/>
    </source>
</evidence>
<evidence type="ECO:0000313" key="13">
    <source>
        <dbReference type="EMBL" id="HAB4721388.1"/>
    </source>
</evidence>
<gene>
    <name evidence="19" type="ORF">G2916_20305</name>
    <name evidence="21" type="ORF">G2997_14285</name>
    <name evidence="20" type="ORF">G3A00_19500</name>
    <name evidence="15" type="ORF">GB016_19645</name>
    <name evidence="3" type="ORF">GB034_21620</name>
    <name evidence="4" type="ORF">GB088_16015</name>
    <name evidence="17" type="ORF">GB236_19090</name>
    <name evidence="18" type="ORF">GB246_19660</name>
    <name evidence="6" type="ORF">GB337_21120</name>
    <name evidence="5" type="ORF">GB348_18550</name>
    <name evidence="16" type="ORF">GBS30_17810</name>
    <name evidence="8" type="ORF">GBV97_20075</name>
    <name evidence="7" type="ORF">GBW00_19970</name>
    <name evidence="9" type="ORF">GBX19_16110</name>
    <name evidence="1" type="ORF">GBY11_18000</name>
    <name evidence="10" type="ORF">GBY15_15030</name>
    <name evidence="11" type="ORF">GBY49_11280</name>
    <name evidence="2" type="ORF">GBZ10_20030</name>
    <name evidence="12" type="ORF">GBZ12_10610</name>
    <name evidence="13" type="ORF">GBZ37_18590</name>
    <name evidence="14" type="ORF">GBZ41_20210</name>
</gene>
<dbReference type="EMBL" id="DAAGBA010000110">
    <property type="protein sequence ID" value="HAB2327402.1"/>
    <property type="molecule type" value="Genomic_DNA"/>
</dbReference>
<dbReference type="EMBL" id="DAAFYE010000032">
    <property type="protein sequence ID" value="HAB1992642.1"/>
    <property type="molecule type" value="Genomic_DNA"/>
</dbReference>
<evidence type="ECO:0000313" key="17">
    <source>
        <dbReference type="EMBL" id="HAB5479998.1"/>
    </source>
</evidence>
<evidence type="ECO:0000313" key="11">
    <source>
        <dbReference type="EMBL" id="HAB4456958.1"/>
    </source>
</evidence>
<evidence type="ECO:0000313" key="3">
    <source>
        <dbReference type="EMBL" id="HAB1980561.1"/>
    </source>
</evidence>
<dbReference type="EMBL" id="DAAGNY010000026">
    <property type="protein sequence ID" value="HAB3844166.1"/>
    <property type="molecule type" value="Genomic_DNA"/>
</dbReference>
<dbReference type="EMBL" id="DAAGVM010000138">
    <property type="protein sequence ID" value="HAB4726023.1"/>
    <property type="molecule type" value="Genomic_DNA"/>
</dbReference>
<dbReference type="EMBL" id="DAAGVB010000024">
    <property type="protein sequence ID" value="HAB4674300.1"/>
    <property type="molecule type" value="Genomic_DNA"/>
</dbReference>
<evidence type="ECO:0000313" key="20">
    <source>
        <dbReference type="EMBL" id="HAE1476089.1"/>
    </source>
</evidence>
<evidence type="ECO:0000313" key="6">
    <source>
        <dbReference type="EMBL" id="HAB2327402.1"/>
    </source>
</evidence>
<proteinExistence type="predicted"/>
<evidence type="ECO:0000313" key="16">
    <source>
        <dbReference type="EMBL" id="HAB5331485.1"/>
    </source>
</evidence>
<evidence type="ECO:0000313" key="8">
    <source>
        <dbReference type="EMBL" id="HAB3925618.1"/>
    </source>
</evidence>
<name>A0A6X8DNX4_SALDZ</name>
<dbReference type="EMBL" id="DAAFZM010000028">
    <property type="protein sequence ID" value="HAB2186586.1"/>
    <property type="molecule type" value="Genomic_DNA"/>
</dbReference>
<reference evidence="2" key="2">
    <citation type="submission" date="2019-10" db="EMBL/GenBank/DDBJ databases">
        <authorList>
            <consortium name="NCBI Pathogen Detection Project"/>
        </authorList>
    </citation>
    <scope>NUCLEOTIDE SEQUENCE</scope>
    <source>
        <strain evidence="2">Salmonella enterica</strain>
    </source>
</reference>
<dbReference type="EMBL" id="DAAFWI010000033">
    <property type="protein sequence ID" value="HAB1777392.1"/>
    <property type="molecule type" value="Genomic_DNA"/>
</dbReference>
<evidence type="ECO:0000313" key="14">
    <source>
        <dbReference type="EMBL" id="HAB4726023.1"/>
    </source>
</evidence>
<evidence type="ECO:0000313" key="19">
    <source>
        <dbReference type="EMBL" id="HAE1266817.1"/>
    </source>
</evidence>
<dbReference type="EMBL" id="DAAGVL010000029">
    <property type="protein sequence ID" value="HAB4721388.1"/>
    <property type="molecule type" value="Genomic_DNA"/>
</dbReference>
<accession>A0A6X8DNX4</accession>
<protein>
    <submittedName>
        <fullName evidence="2">Phage tail protein</fullName>
    </submittedName>
</protein>
<comment type="caution">
    <text evidence="2">The sequence shown here is derived from an EMBL/GenBank/DDBJ whole genome shotgun (WGS) entry which is preliminary data.</text>
</comment>
<evidence type="ECO:0000313" key="7">
    <source>
        <dbReference type="EMBL" id="HAB3844166.1"/>
    </source>
</evidence>
<evidence type="ECO:0000313" key="21">
    <source>
        <dbReference type="EMBL" id="HAE1595821.1"/>
    </source>
</evidence>
<evidence type="ECO:0000313" key="15">
    <source>
        <dbReference type="EMBL" id="HAB5018684.1"/>
    </source>
</evidence>
<dbReference type="EMBL" id="DAAQZS010000025">
    <property type="protein sequence ID" value="HAE1476089.1"/>
    <property type="molecule type" value="Genomic_DNA"/>
</dbReference>
<evidence type="ECO:0000313" key="10">
    <source>
        <dbReference type="EMBL" id="HAB4100983.1"/>
    </source>
</evidence>
<dbReference type="EMBL" id="DAAFXY010000092">
    <property type="protein sequence ID" value="HAB1980561.1"/>
    <property type="molecule type" value="Genomic_DNA"/>
</dbReference>
<organism evidence="2">
    <name type="scientific">Salmonella diarizonae</name>
    <dbReference type="NCBI Taxonomy" id="59204"/>
    <lineage>
        <taxon>Bacteria</taxon>
        <taxon>Pseudomonadati</taxon>
        <taxon>Pseudomonadota</taxon>
        <taxon>Gammaproteobacteria</taxon>
        <taxon>Enterobacterales</taxon>
        <taxon>Enterobacteriaceae</taxon>
        <taxon>Salmonella</taxon>
    </lineage>
</organism>
<dbReference type="EMBL" id="DAAGTE010000029">
    <property type="protein sequence ID" value="HAB4456958.1"/>
    <property type="molecule type" value="Genomic_DNA"/>
</dbReference>